<dbReference type="Pfam" id="PF02885">
    <property type="entry name" value="Glycos_trans_3N"/>
    <property type="match status" value="1"/>
</dbReference>
<dbReference type="Gene3D" id="3.90.1170.30">
    <property type="entry name" value="Pyrimidine nucleoside phosphorylase-like, C-terminal domain"/>
    <property type="match status" value="1"/>
</dbReference>
<evidence type="ECO:0000313" key="7">
    <source>
        <dbReference type="Proteomes" id="UP000477680"/>
    </source>
</evidence>
<keyword evidence="7" id="KW-1185">Reference proteome</keyword>
<dbReference type="GO" id="GO:0005829">
    <property type="term" value="C:cytosol"/>
    <property type="evidence" value="ECO:0007669"/>
    <property type="project" value="TreeGrafter"/>
</dbReference>
<dbReference type="InterPro" id="IPR000053">
    <property type="entry name" value="Thymidine/pyrmidine_PPase"/>
</dbReference>
<organism evidence="6 7">
    <name type="scientific">Kineobactrum salinum</name>
    <dbReference type="NCBI Taxonomy" id="2708301"/>
    <lineage>
        <taxon>Bacteria</taxon>
        <taxon>Pseudomonadati</taxon>
        <taxon>Pseudomonadota</taxon>
        <taxon>Gammaproteobacteria</taxon>
        <taxon>Cellvibrionales</taxon>
        <taxon>Halieaceae</taxon>
        <taxon>Kineobactrum</taxon>
    </lineage>
</organism>
<evidence type="ECO:0000259" key="5">
    <source>
        <dbReference type="SMART" id="SM00941"/>
    </source>
</evidence>
<reference evidence="6 7" key="1">
    <citation type="submission" date="2020-02" db="EMBL/GenBank/DDBJ databases">
        <title>Genome sequencing for Kineobactrum sp. M2.</title>
        <authorList>
            <person name="Park S.-J."/>
        </authorList>
    </citation>
    <scope>NUCLEOTIDE SEQUENCE [LARGE SCALE GENOMIC DNA]</scope>
    <source>
        <strain evidence="6 7">M2</strain>
    </source>
</reference>
<evidence type="ECO:0000313" key="6">
    <source>
        <dbReference type="EMBL" id="QIB66071.1"/>
    </source>
</evidence>
<dbReference type="GO" id="GO:0004645">
    <property type="term" value="F:1,4-alpha-oligoglucan phosphorylase activity"/>
    <property type="evidence" value="ECO:0007669"/>
    <property type="project" value="InterPro"/>
</dbReference>
<dbReference type="InterPro" id="IPR000312">
    <property type="entry name" value="Glycosyl_Trfase_fam3"/>
</dbReference>
<dbReference type="SUPFAM" id="SSF54680">
    <property type="entry name" value="Pyrimidine nucleoside phosphorylase C-terminal domain"/>
    <property type="match status" value="1"/>
</dbReference>
<dbReference type="SUPFAM" id="SSF52418">
    <property type="entry name" value="Nucleoside phosphorylase/phosphoribosyltransferase catalytic domain"/>
    <property type="match status" value="1"/>
</dbReference>
<dbReference type="InterPro" id="IPR017872">
    <property type="entry name" value="Pyrmidine_PPase_CS"/>
</dbReference>
<dbReference type="RefSeq" id="WP_163495507.1">
    <property type="nucleotide sequence ID" value="NZ_CP048711.1"/>
</dbReference>
<dbReference type="KEGG" id="kim:G3T16_12255"/>
<gene>
    <name evidence="6" type="ORF">G3T16_12255</name>
</gene>
<dbReference type="InterPro" id="IPR013102">
    <property type="entry name" value="PYNP_C"/>
</dbReference>
<protein>
    <recommendedName>
        <fullName evidence="4">Putative thymidine phosphorylase</fullName>
        <ecNumber evidence="4">2.4.2.4</ecNumber>
    </recommendedName>
    <alternativeName>
        <fullName evidence="4">TdRPase</fullName>
    </alternativeName>
</protein>
<dbReference type="HAMAP" id="MF_00703">
    <property type="entry name" value="Thymid_phosp_2"/>
    <property type="match status" value="1"/>
</dbReference>
<evidence type="ECO:0000256" key="1">
    <source>
        <dbReference type="ARBA" id="ARBA00022676"/>
    </source>
</evidence>
<dbReference type="NCBIfam" id="NF003338">
    <property type="entry name" value="PRK04350.1"/>
    <property type="match status" value="1"/>
</dbReference>
<name>A0A6C0U1Z0_9GAMM</name>
<dbReference type="PROSITE" id="PS00647">
    <property type="entry name" value="THYMID_PHOSPHORYLASE"/>
    <property type="match status" value="1"/>
</dbReference>
<evidence type="ECO:0000256" key="2">
    <source>
        <dbReference type="ARBA" id="ARBA00022679"/>
    </source>
</evidence>
<sequence length="500" mass="53416">MSQAQTLHAINMGIDTHEEPVVYMRRDCDVCRAEGFTANARVQVSAGRHHIIATLNIVAGDLLPESSAGLSSSAWHYLQLHDGDPLAITHAPVVRSLRYLRKKIHGHELCAEEIAAIIGDIGRRLYSDVEVASFLTACAGDRLSIDEVIELTRAMVAVGTRLSWPDYPFVYDKHCVGGLPGNRTTPIVIAIASAAGLVIPKTSSRAITSPAGTADTMEVLTEVDLPLESMQRVVHETGACLVWGGRINLSPTDDLLIRIEKALDIDSDGQLVASVLSKKIAAGSTHILIDIPVGPTAKVRDRAHAERLSTMFATVATALGVKVHCVLTDGSQTIGYGIGPVEEARDVLAVLNNDPAAPADLAERACLLASHLLSMASGRDEAKSLSEARNILQSGRAWQQFERICLAQGGLKSLPEATHTTTLKARATGTLQGTDNRRLAQLAKLAGAPNSPVSGLRLAVKLGADVESGQALARLFAATGGELDYALNYYRRNRDMFEIG</sequence>
<dbReference type="SUPFAM" id="SSF47648">
    <property type="entry name" value="Nucleoside phosphorylase/phosphoribosyltransferase N-terminal domain"/>
    <property type="match status" value="1"/>
</dbReference>
<dbReference type="Proteomes" id="UP000477680">
    <property type="component" value="Chromosome"/>
</dbReference>
<dbReference type="InterPro" id="IPR013466">
    <property type="entry name" value="Thymidine/AMP_Pase"/>
</dbReference>
<dbReference type="PANTHER" id="PTHR10515">
    <property type="entry name" value="THYMIDINE PHOSPHORYLASE"/>
    <property type="match status" value="1"/>
</dbReference>
<evidence type="ECO:0000256" key="4">
    <source>
        <dbReference type="HAMAP-Rule" id="MF_00703"/>
    </source>
</evidence>
<dbReference type="SMART" id="SM00941">
    <property type="entry name" value="PYNP_C"/>
    <property type="match status" value="1"/>
</dbReference>
<feature type="domain" description="Pyrimidine nucleoside phosphorylase C-terminal" evidence="5">
    <location>
        <begin position="430"/>
        <end position="497"/>
    </location>
</feature>
<dbReference type="InterPro" id="IPR017459">
    <property type="entry name" value="Glycosyl_Trfase_fam3_N_dom"/>
</dbReference>
<dbReference type="InterPro" id="IPR028579">
    <property type="entry name" value="Thym_Pase_Put"/>
</dbReference>
<comment type="similarity">
    <text evidence="4">Belongs to the thymidine/pyrimidine-nucleoside phosphorylase family. Type 2 subfamily.</text>
</comment>
<keyword evidence="2 4" id="KW-0808">Transferase</keyword>
<proteinExistence type="inferred from homology"/>
<dbReference type="AlphaFoldDB" id="A0A6C0U1Z0"/>
<dbReference type="Pfam" id="PF00591">
    <property type="entry name" value="Glycos_transf_3"/>
    <property type="match status" value="1"/>
</dbReference>
<dbReference type="GO" id="GO:0009032">
    <property type="term" value="F:thymidine phosphorylase activity"/>
    <property type="evidence" value="ECO:0007669"/>
    <property type="project" value="UniProtKB-UniRule"/>
</dbReference>
<keyword evidence="1 4" id="KW-0328">Glycosyltransferase</keyword>
<dbReference type="NCBIfam" id="TIGR02645">
    <property type="entry name" value="ARCH_P_rylase"/>
    <property type="match status" value="1"/>
</dbReference>
<dbReference type="Gene3D" id="1.20.970.50">
    <property type="match status" value="1"/>
</dbReference>
<evidence type="ECO:0000256" key="3">
    <source>
        <dbReference type="ARBA" id="ARBA00048550"/>
    </source>
</evidence>
<dbReference type="EC" id="2.4.2.4" evidence="4"/>
<dbReference type="Gene3D" id="3.40.1030.10">
    <property type="entry name" value="Nucleoside phosphorylase/phosphoribosyltransferase catalytic domain"/>
    <property type="match status" value="1"/>
</dbReference>
<dbReference type="InterPro" id="IPR036566">
    <property type="entry name" value="PYNP-like_C_sf"/>
</dbReference>
<dbReference type="EMBL" id="CP048711">
    <property type="protein sequence ID" value="QIB66071.1"/>
    <property type="molecule type" value="Genomic_DNA"/>
</dbReference>
<dbReference type="InterPro" id="IPR035902">
    <property type="entry name" value="Nuc_phospho_transferase"/>
</dbReference>
<dbReference type="InterPro" id="IPR036320">
    <property type="entry name" value="Glycosyl_Trfase_fam3_N_dom_sf"/>
</dbReference>
<dbReference type="GO" id="GO:0006213">
    <property type="term" value="P:pyrimidine nucleoside metabolic process"/>
    <property type="evidence" value="ECO:0007669"/>
    <property type="project" value="InterPro"/>
</dbReference>
<dbReference type="GO" id="GO:0006206">
    <property type="term" value="P:pyrimidine nucleobase metabolic process"/>
    <property type="evidence" value="ECO:0007669"/>
    <property type="project" value="InterPro"/>
</dbReference>
<accession>A0A6C0U1Z0</accession>
<comment type="catalytic activity">
    <reaction evidence="3 4">
        <text>thymidine + phosphate = 2-deoxy-alpha-D-ribose 1-phosphate + thymine</text>
        <dbReference type="Rhea" id="RHEA:16037"/>
        <dbReference type="ChEBI" id="CHEBI:17748"/>
        <dbReference type="ChEBI" id="CHEBI:17821"/>
        <dbReference type="ChEBI" id="CHEBI:43474"/>
        <dbReference type="ChEBI" id="CHEBI:57259"/>
        <dbReference type="EC" id="2.4.2.4"/>
    </reaction>
</comment>
<dbReference type="PANTHER" id="PTHR10515:SF0">
    <property type="entry name" value="THYMIDINE PHOSPHORYLASE"/>
    <property type="match status" value="1"/>
</dbReference>